<gene>
    <name evidence="1" type="ORF">SAMN04488038_10192</name>
</gene>
<name>A0A1H8ZMA9_9GAMM</name>
<reference evidence="1 2" key="1">
    <citation type="submission" date="2016-10" db="EMBL/GenBank/DDBJ databases">
        <authorList>
            <person name="de Groot N.N."/>
        </authorList>
    </citation>
    <scope>NUCLEOTIDE SEQUENCE [LARGE SCALE GENOMIC DNA]</scope>
    <source>
        <strain evidence="1 2">DSM 25927</strain>
    </source>
</reference>
<dbReference type="Proteomes" id="UP000199233">
    <property type="component" value="Unassembled WGS sequence"/>
</dbReference>
<evidence type="ECO:0000313" key="2">
    <source>
        <dbReference type="Proteomes" id="UP000199233"/>
    </source>
</evidence>
<dbReference type="RefSeq" id="WP_143068787.1">
    <property type="nucleotide sequence ID" value="NZ_FOFS01000001.1"/>
</dbReference>
<keyword evidence="2" id="KW-1185">Reference proteome</keyword>
<proteinExistence type="predicted"/>
<dbReference type="AlphaFoldDB" id="A0A1H8ZMA9"/>
<protein>
    <submittedName>
        <fullName evidence="1">Uncharacterized protein</fullName>
    </submittedName>
</protein>
<accession>A0A1H8ZMA9</accession>
<sequence length="63" mass="6658">MKTNTETQTPSAPARMQMSLELLIALTLPLLTIAGGITMMRVAATSGFTQIASPAAHVVVHEH</sequence>
<evidence type="ECO:0000313" key="1">
    <source>
        <dbReference type="EMBL" id="SEP65437.1"/>
    </source>
</evidence>
<dbReference type="STRING" id="489703.SAMN04488038_10192"/>
<dbReference type="EMBL" id="FOFS01000001">
    <property type="protein sequence ID" value="SEP65437.1"/>
    <property type="molecule type" value="Genomic_DNA"/>
</dbReference>
<organism evidence="1 2">
    <name type="scientific">Solimonas aquatica</name>
    <dbReference type="NCBI Taxonomy" id="489703"/>
    <lineage>
        <taxon>Bacteria</taxon>
        <taxon>Pseudomonadati</taxon>
        <taxon>Pseudomonadota</taxon>
        <taxon>Gammaproteobacteria</taxon>
        <taxon>Nevskiales</taxon>
        <taxon>Nevskiaceae</taxon>
        <taxon>Solimonas</taxon>
    </lineage>
</organism>